<keyword evidence="1 4" id="KW-0349">Heme</keyword>
<dbReference type="SUPFAM" id="SSF46626">
    <property type="entry name" value="Cytochrome c"/>
    <property type="match status" value="1"/>
</dbReference>
<dbReference type="GO" id="GO:0020037">
    <property type="term" value="F:heme binding"/>
    <property type="evidence" value="ECO:0007669"/>
    <property type="project" value="InterPro"/>
</dbReference>
<keyword evidence="2 4" id="KW-0479">Metal-binding</keyword>
<evidence type="ECO:0000259" key="6">
    <source>
        <dbReference type="PROSITE" id="PS51007"/>
    </source>
</evidence>
<dbReference type="Proteomes" id="UP000231638">
    <property type="component" value="Unassembled WGS sequence"/>
</dbReference>
<evidence type="ECO:0000256" key="4">
    <source>
        <dbReference type="PROSITE-ProRule" id="PRU00433"/>
    </source>
</evidence>
<keyword evidence="3 4" id="KW-0408">Iron</keyword>
<evidence type="ECO:0000256" key="3">
    <source>
        <dbReference type="ARBA" id="ARBA00023004"/>
    </source>
</evidence>
<gene>
    <name evidence="7" type="ORF">CFH80_00865</name>
</gene>
<dbReference type="GO" id="GO:0009055">
    <property type="term" value="F:electron transfer activity"/>
    <property type="evidence" value="ECO:0007669"/>
    <property type="project" value="InterPro"/>
</dbReference>
<evidence type="ECO:0000256" key="1">
    <source>
        <dbReference type="ARBA" id="ARBA00022617"/>
    </source>
</evidence>
<name>A0A2D3WHJ9_9BACT</name>
<accession>A0A2D3WHJ9</accession>
<feature type="chain" id="PRO_5013830879" description="Cytochrome c domain-containing protein" evidence="5">
    <location>
        <begin position="18"/>
        <end position="138"/>
    </location>
</feature>
<protein>
    <recommendedName>
        <fullName evidence="6">Cytochrome c domain-containing protein</fullName>
    </recommendedName>
</protein>
<evidence type="ECO:0000256" key="5">
    <source>
        <dbReference type="SAM" id="SignalP"/>
    </source>
</evidence>
<evidence type="ECO:0000256" key="2">
    <source>
        <dbReference type="ARBA" id="ARBA00022723"/>
    </source>
</evidence>
<comment type="caution">
    <text evidence="7">The sequence shown here is derived from an EMBL/GenBank/DDBJ whole genome shotgun (WGS) entry which is preliminary data.</text>
</comment>
<dbReference type="InterPro" id="IPR036909">
    <property type="entry name" value="Cyt_c-like_dom_sf"/>
</dbReference>
<dbReference type="InterPro" id="IPR009056">
    <property type="entry name" value="Cyt_c-like_dom"/>
</dbReference>
<dbReference type="GO" id="GO:0046872">
    <property type="term" value="F:metal ion binding"/>
    <property type="evidence" value="ECO:0007669"/>
    <property type="project" value="UniProtKB-KW"/>
</dbReference>
<evidence type="ECO:0000313" key="7">
    <source>
        <dbReference type="EMBL" id="DAB37194.1"/>
    </source>
</evidence>
<dbReference type="STRING" id="366522.GCA_001548055_00902"/>
<dbReference type="Pfam" id="PF09086">
    <property type="entry name" value="DUF1924"/>
    <property type="match status" value="1"/>
</dbReference>
<dbReference type="EMBL" id="DLUG01000027">
    <property type="protein sequence ID" value="DAB37194.1"/>
    <property type="molecule type" value="Genomic_DNA"/>
</dbReference>
<evidence type="ECO:0000313" key="8">
    <source>
        <dbReference type="Proteomes" id="UP000231638"/>
    </source>
</evidence>
<dbReference type="AlphaFoldDB" id="A0A2D3WHJ9"/>
<proteinExistence type="predicted"/>
<reference evidence="7 8" key="1">
    <citation type="journal article" date="2017" name="Front. Microbiol.">
        <title>Comparative Genomic Analysis of the Class Epsilonproteobacteria and Proposed Reclassification to Epsilonbacteraeota (phyl. nov.).</title>
        <authorList>
            <person name="Waite D.W."/>
            <person name="Vanwonterghem I."/>
            <person name="Rinke C."/>
            <person name="Parks D.H."/>
            <person name="Zhang Y."/>
            <person name="Takai K."/>
            <person name="Sievert S.M."/>
            <person name="Simon J."/>
            <person name="Campbell B.J."/>
            <person name="Hanson T.E."/>
            <person name="Woyke T."/>
            <person name="Klotz M.G."/>
            <person name="Hugenholtz P."/>
        </authorList>
    </citation>
    <scope>NUCLEOTIDE SEQUENCE [LARGE SCALE GENOMIC DNA]</scope>
    <source>
        <strain evidence="7">UBA11420</strain>
    </source>
</reference>
<dbReference type="Gene3D" id="1.10.760.10">
    <property type="entry name" value="Cytochrome c-like domain"/>
    <property type="match status" value="1"/>
</dbReference>
<sequence>MKKIFLMLSCSAVILLAQDFNAPMKAYMKELEKEAKAQDASFERFDAKRGESIFTSKHIGKKAQEMSCTTCHKSDLKATGLNVNTNKTIAPLAPSANAQRLTDVEEVQKWLRRNFNDVYNREGSALEKGDVLTYLINQ</sequence>
<keyword evidence="5" id="KW-0732">Signal</keyword>
<dbReference type="PROSITE" id="PS51007">
    <property type="entry name" value="CYTC"/>
    <property type="match status" value="1"/>
</dbReference>
<dbReference type="InterPro" id="IPR015170">
    <property type="entry name" value="DUF1924_SHP"/>
</dbReference>
<organism evidence="7 8">
    <name type="scientific">Sulfurospirillum cavolei</name>
    <dbReference type="NCBI Taxonomy" id="366522"/>
    <lineage>
        <taxon>Bacteria</taxon>
        <taxon>Pseudomonadati</taxon>
        <taxon>Campylobacterota</taxon>
        <taxon>Epsilonproteobacteria</taxon>
        <taxon>Campylobacterales</taxon>
        <taxon>Sulfurospirillaceae</taxon>
        <taxon>Sulfurospirillum</taxon>
    </lineage>
</organism>
<feature type="domain" description="Cytochrome c" evidence="6">
    <location>
        <begin position="45"/>
        <end position="138"/>
    </location>
</feature>
<feature type="signal peptide" evidence="5">
    <location>
        <begin position="1"/>
        <end position="17"/>
    </location>
</feature>